<gene>
    <name evidence="7" type="ORF">GTP69_24130</name>
</gene>
<dbReference type="InterPro" id="IPR051013">
    <property type="entry name" value="MBL_superfamily_lactonases"/>
</dbReference>
<dbReference type="InterPro" id="IPR036866">
    <property type="entry name" value="RibonucZ/Hydroxyglut_hydro"/>
</dbReference>
<dbReference type="EMBL" id="WWCT01000023">
    <property type="protein sequence ID" value="MYN29493.1"/>
    <property type="molecule type" value="Genomic_DNA"/>
</dbReference>
<comment type="caution">
    <text evidence="7">The sequence shown here is derived from an EMBL/GenBank/DDBJ whole genome shotgun (WGS) entry which is preliminary data.</text>
</comment>
<sequence>MVSLTRSVLLSLSVAVVAASPSISFAAAPLIKTQAPGYFRMMLGTFEITAVSDGTLDLPVDTLLSANAKQTRAQLAKSYLGVPLETSFNAYLINTGSKLVLIDTGGGLLFGDQLGKLIKNIEAAGYKASQIDDVLLTHLHSDHVGGLLLDGAIAFPNATVHANRRESDYWLSTERMKTASANSMEFFKAAMSTLGPYIQAGKYQPFDADTMIVPGVMAHAAYGHTAGSTVYTVESKGQELNLIGDLIHVGPVQFEKPEVTIEFDVDRSAAKATRLTVFSQIAKSGQLMGGSHLPFPGLGRLKATSKGYQWLPVDYTTHLN</sequence>
<dbReference type="Gene3D" id="3.60.15.10">
    <property type="entry name" value="Ribonuclease Z/Hydroxyacylglutathione hydrolase-like"/>
    <property type="match status" value="1"/>
</dbReference>
<keyword evidence="4" id="KW-0862">Zinc</keyword>
<name>A0ABW9W690_9BURK</name>
<keyword evidence="8" id="KW-1185">Reference proteome</keyword>
<evidence type="ECO:0000256" key="5">
    <source>
        <dbReference type="SAM" id="SignalP"/>
    </source>
</evidence>
<dbReference type="InterPro" id="IPR001279">
    <property type="entry name" value="Metallo-B-lactamas"/>
</dbReference>
<organism evidence="7 8">
    <name type="scientific">Duganella levis</name>
    <dbReference type="NCBI Taxonomy" id="2692169"/>
    <lineage>
        <taxon>Bacteria</taxon>
        <taxon>Pseudomonadati</taxon>
        <taxon>Pseudomonadota</taxon>
        <taxon>Betaproteobacteria</taxon>
        <taxon>Burkholderiales</taxon>
        <taxon>Oxalobacteraceae</taxon>
        <taxon>Telluria group</taxon>
        <taxon>Duganella</taxon>
    </lineage>
</organism>
<keyword evidence="5" id="KW-0732">Signal</keyword>
<evidence type="ECO:0000256" key="4">
    <source>
        <dbReference type="ARBA" id="ARBA00022833"/>
    </source>
</evidence>
<comment type="similarity">
    <text evidence="1">Belongs to the metallo-beta-lactamase superfamily.</text>
</comment>
<dbReference type="SUPFAM" id="SSF56281">
    <property type="entry name" value="Metallo-hydrolase/oxidoreductase"/>
    <property type="match status" value="1"/>
</dbReference>
<dbReference type="SMART" id="SM00849">
    <property type="entry name" value="Lactamase_B"/>
    <property type="match status" value="1"/>
</dbReference>
<keyword evidence="2" id="KW-0479">Metal-binding</keyword>
<dbReference type="CDD" id="cd07720">
    <property type="entry name" value="OPHC2-like_MBL-fold"/>
    <property type="match status" value="1"/>
</dbReference>
<feature type="chain" id="PRO_5046245877" evidence="5">
    <location>
        <begin position="27"/>
        <end position="320"/>
    </location>
</feature>
<accession>A0ABW9W690</accession>
<evidence type="ECO:0000256" key="2">
    <source>
        <dbReference type="ARBA" id="ARBA00022723"/>
    </source>
</evidence>
<evidence type="ECO:0000256" key="1">
    <source>
        <dbReference type="ARBA" id="ARBA00007749"/>
    </source>
</evidence>
<keyword evidence="3" id="KW-0378">Hydrolase</keyword>
<evidence type="ECO:0000256" key="3">
    <source>
        <dbReference type="ARBA" id="ARBA00022801"/>
    </source>
</evidence>
<dbReference type="PANTHER" id="PTHR42978:SF6">
    <property type="entry name" value="QUORUM-QUENCHING LACTONASE YTNP-RELATED"/>
    <property type="match status" value="1"/>
</dbReference>
<proteinExistence type="inferred from homology"/>
<dbReference type="Pfam" id="PF00753">
    <property type="entry name" value="Lactamase_B"/>
    <property type="match status" value="1"/>
</dbReference>
<dbReference type="PANTHER" id="PTHR42978">
    <property type="entry name" value="QUORUM-QUENCHING LACTONASE YTNP-RELATED-RELATED"/>
    <property type="match status" value="1"/>
</dbReference>
<feature type="signal peptide" evidence="5">
    <location>
        <begin position="1"/>
        <end position="26"/>
    </location>
</feature>
<protein>
    <submittedName>
        <fullName evidence="7">MBL fold metallo-hydrolase</fullName>
    </submittedName>
</protein>
<reference evidence="7 8" key="1">
    <citation type="submission" date="2019-12" db="EMBL/GenBank/DDBJ databases">
        <title>Novel species isolated from a subtropical stream in China.</title>
        <authorList>
            <person name="Lu H."/>
        </authorList>
    </citation>
    <scope>NUCLEOTIDE SEQUENCE [LARGE SCALE GENOMIC DNA]</scope>
    <source>
        <strain evidence="7 8">CY42W</strain>
    </source>
</reference>
<evidence type="ECO:0000313" key="7">
    <source>
        <dbReference type="EMBL" id="MYN29493.1"/>
    </source>
</evidence>
<feature type="domain" description="Metallo-beta-lactamase" evidence="6">
    <location>
        <begin position="87"/>
        <end position="281"/>
    </location>
</feature>
<evidence type="ECO:0000313" key="8">
    <source>
        <dbReference type="Proteomes" id="UP000642144"/>
    </source>
</evidence>
<evidence type="ECO:0000259" key="6">
    <source>
        <dbReference type="SMART" id="SM00849"/>
    </source>
</evidence>
<dbReference type="Proteomes" id="UP000642144">
    <property type="component" value="Unassembled WGS sequence"/>
</dbReference>